<accession>A0AC35G7X8</accession>
<protein>
    <submittedName>
        <fullName evidence="2">Geranylgeranyl transferase type-2 subunit alpha</fullName>
    </submittedName>
</protein>
<dbReference type="WBParaSite" id="PS1159_v2.g24797.t2">
    <property type="protein sequence ID" value="PS1159_v2.g24797.t2"/>
    <property type="gene ID" value="PS1159_v2.g24797"/>
</dbReference>
<name>A0AC35G7X8_9BILA</name>
<dbReference type="Proteomes" id="UP000887580">
    <property type="component" value="Unplaced"/>
</dbReference>
<evidence type="ECO:0000313" key="1">
    <source>
        <dbReference type="Proteomes" id="UP000887580"/>
    </source>
</evidence>
<proteinExistence type="predicted"/>
<organism evidence="1 2">
    <name type="scientific">Panagrolaimus sp. PS1159</name>
    <dbReference type="NCBI Taxonomy" id="55785"/>
    <lineage>
        <taxon>Eukaryota</taxon>
        <taxon>Metazoa</taxon>
        <taxon>Ecdysozoa</taxon>
        <taxon>Nematoda</taxon>
        <taxon>Chromadorea</taxon>
        <taxon>Rhabditida</taxon>
        <taxon>Tylenchina</taxon>
        <taxon>Panagrolaimomorpha</taxon>
        <taxon>Panagrolaimoidea</taxon>
        <taxon>Panagrolaimidae</taxon>
        <taxon>Panagrolaimus</taxon>
    </lineage>
</organism>
<sequence>MSPEVKECLKTLFEICQELMKENNETNPWEISLSAFILPIISGINDEIENEVKDLLEKVKRCDPQRREIYTCLRPLAGLIRLYTESTDNLPFVIQAERRWFLTVNGE</sequence>
<reference evidence="2" key="1">
    <citation type="submission" date="2022-11" db="UniProtKB">
        <authorList>
            <consortium name="WormBaseParasite"/>
        </authorList>
    </citation>
    <scope>IDENTIFICATION</scope>
</reference>
<evidence type="ECO:0000313" key="2">
    <source>
        <dbReference type="WBParaSite" id="PS1159_v2.g24797.t2"/>
    </source>
</evidence>